<name>A0ABM4AB34_ZIZJJ</name>
<evidence type="ECO:0000313" key="1">
    <source>
        <dbReference type="Proteomes" id="UP001652623"/>
    </source>
</evidence>
<dbReference type="Pfam" id="PF14223">
    <property type="entry name" value="Retrotran_gag_2"/>
    <property type="match status" value="1"/>
</dbReference>
<proteinExistence type="predicted"/>
<keyword evidence="1" id="KW-1185">Reference proteome</keyword>
<dbReference type="PANTHER" id="PTHR47481">
    <property type="match status" value="1"/>
</dbReference>
<gene>
    <name evidence="2" type="primary">LOC132804052</name>
</gene>
<organism evidence="1 2">
    <name type="scientific">Ziziphus jujuba</name>
    <name type="common">Chinese jujube</name>
    <name type="synonym">Ziziphus sativa</name>
    <dbReference type="NCBI Taxonomy" id="326968"/>
    <lineage>
        <taxon>Eukaryota</taxon>
        <taxon>Viridiplantae</taxon>
        <taxon>Streptophyta</taxon>
        <taxon>Embryophyta</taxon>
        <taxon>Tracheophyta</taxon>
        <taxon>Spermatophyta</taxon>
        <taxon>Magnoliopsida</taxon>
        <taxon>eudicotyledons</taxon>
        <taxon>Gunneridae</taxon>
        <taxon>Pentapetalae</taxon>
        <taxon>rosids</taxon>
        <taxon>fabids</taxon>
        <taxon>Rosales</taxon>
        <taxon>Rhamnaceae</taxon>
        <taxon>Paliureae</taxon>
        <taxon>Ziziphus</taxon>
    </lineage>
</organism>
<reference evidence="2" key="1">
    <citation type="submission" date="2025-08" db="UniProtKB">
        <authorList>
            <consortium name="RefSeq"/>
        </authorList>
    </citation>
    <scope>IDENTIFICATION</scope>
    <source>
        <tissue evidence="2">Seedling</tissue>
    </source>
</reference>
<dbReference type="RefSeq" id="XP_060673925.1">
    <property type="nucleotide sequence ID" value="XM_060817942.1"/>
</dbReference>
<evidence type="ECO:0000313" key="2">
    <source>
        <dbReference type="RefSeq" id="XP_060673925.1"/>
    </source>
</evidence>
<dbReference type="PANTHER" id="PTHR47481:SF9">
    <property type="entry name" value="RETROTRANSPOSON GAG DOMAIN-CONTAINING PROTEIN"/>
    <property type="match status" value="1"/>
</dbReference>
<protein>
    <submittedName>
        <fullName evidence="2">Uncharacterized protein LOC132804052</fullName>
    </submittedName>
</protein>
<dbReference type="GeneID" id="132804052"/>
<sequence>MADSSSTSITDTQNFDFANLVFLNVATQAPIRLTSDNFFTWKAQWDALLYGYALTGYVDGSLVCPPSSSNLAYMYWTRQDQLLFGSLLASLSRELAPMVATAKTSRDLWNKLSVTYAKPSRARIIRLRERLVKPQGSRNITNYMFDIKGAADELALLNAPLKDEEITIYVINGLNSDLKEISAAIRSRDTEISFEDLHERLLEYEAYLHKTDSQIHDDSLAVAHVANRNINSSNFGRTFSKKPVL</sequence>
<dbReference type="Proteomes" id="UP001652623">
    <property type="component" value="Chromosome 6"/>
</dbReference>
<accession>A0ABM4AB34</accession>